<feature type="compositionally biased region" description="Low complexity" evidence="1">
    <location>
        <begin position="52"/>
        <end position="61"/>
    </location>
</feature>
<dbReference type="EMBL" id="JACGXL010000003">
    <property type="protein sequence ID" value="MBA8887964.1"/>
    <property type="molecule type" value="Genomic_DNA"/>
</dbReference>
<gene>
    <name evidence="2" type="ORF">FHW12_002188</name>
</gene>
<evidence type="ECO:0000256" key="1">
    <source>
        <dbReference type="SAM" id="MobiDB-lite"/>
    </source>
</evidence>
<proteinExistence type="predicted"/>
<feature type="region of interest" description="Disordered" evidence="1">
    <location>
        <begin position="37"/>
        <end position="132"/>
    </location>
</feature>
<dbReference type="Proteomes" id="UP000550401">
    <property type="component" value="Unassembled WGS sequence"/>
</dbReference>
<organism evidence="2 3">
    <name type="scientific">Dokdonella fugitiva</name>
    <dbReference type="NCBI Taxonomy" id="328517"/>
    <lineage>
        <taxon>Bacteria</taxon>
        <taxon>Pseudomonadati</taxon>
        <taxon>Pseudomonadota</taxon>
        <taxon>Gammaproteobacteria</taxon>
        <taxon>Lysobacterales</taxon>
        <taxon>Rhodanobacteraceae</taxon>
        <taxon>Dokdonella</taxon>
    </lineage>
</organism>
<dbReference type="Pfam" id="PF09831">
    <property type="entry name" value="DUF2058"/>
    <property type="match status" value="1"/>
</dbReference>
<dbReference type="AlphaFoldDB" id="A0A839F6W7"/>
<sequence length="228" mass="24969">MDAAADRNGAGANAPSCRVFCSSVRVMSDTLRDQLLKAGFAPLPKSDPRPRPQQQQQRPGQGRPPGKPHGKPHGQPHGKPAGNASSQPPPAGKRGEIDLAKAYALRDRSEREQRERDQREAEQRAREKRERKQKITALLQGVALNDAAAEIPRHFPHANKIRRIYVTVEQLPRLNGGELAVVQLAGRYLLVNRETGLAAQAIDPDALVLLCDPLAPSPEDDIPADLVW</sequence>
<name>A0A839F6W7_9GAMM</name>
<accession>A0A839F6W7</accession>
<feature type="compositionally biased region" description="Basic residues" evidence="1">
    <location>
        <begin position="66"/>
        <end position="76"/>
    </location>
</feature>
<evidence type="ECO:0000313" key="3">
    <source>
        <dbReference type="Proteomes" id="UP000550401"/>
    </source>
</evidence>
<reference evidence="2 3" key="1">
    <citation type="submission" date="2020-07" db="EMBL/GenBank/DDBJ databases">
        <title>Genomic Encyclopedia of Type Strains, Phase IV (KMG-V): Genome sequencing to study the core and pangenomes of soil and plant-associated prokaryotes.</title>
        <authorList>
            <person name="Whitman W."/>
        </authorList>
    </citation>
    <scope>NUCLEOTIDE SEQUENCE [LARGE SCALE GENOMIC DNA]</scope>
    <source>
        <strain evidence="2 3">RH2WT43</strain>
    </source>
</reference>
<dbReference type="InterPro" id="IPR018636">
    <property type="entry name" value="DUF2058"/>
</dbReference>
<keyword evidence="3" id="KW-1185">Reference proteome</keyword>
<comment type="caution">
    <text evidence="2">The sequence shown here is derived from an EMBL/GenBank/DDBJ whole genome shotgun (WGS) entry which is preliminary data.</text>
</comment>
<evidence type="ECO:0000313" key="2">
    <source>
        <dbReference type="EMBL" id="MBA8887964.1"/>
    </source>
</evidence>
<feature type="compositionally biased region" description="Basic and acidic residues" evidence="1">
    <location>
        <begin position="93"/>
        <end position="130"/>
    </location>
</feature>
<protein>
    <submittedName>
        <fullName evidence="2">Uncharacterized protein YaiL (DUF2058 family)</fullName>
    </submittedName>
</protein>